<proteinExistence type="predicted"/>
<dbReference type="EMBL" id="CP078073">
    <property type="protein sequence ID" value="QXL86763.1"/>
    <property type="molecule type" value="Genomic_DNA"/>
</dbReference>
<organism evidence="3">
    <name type="scientific">Gymnodinialimonas phycosphaerae</name>
    <dbReference type="NCBI Taxonomy" id="2841589"/>
    <lineage>
        <taxon>Bacteria</taxon>
        <taxon>Pseudomonadati</taxon>
        <taxon>Pseudomonadota</taxon>
        <taxon>Alphaproteobacteria</taxon>
        <taxon>Rhodobacterales</taxon>
        <taxon>Paracoccaceae</taxon>
        <taxon>Gymnodinialimonas</taxon>
    </lineage>
</organism>
<dbReference type="AlphaFoldDB" id="A0A975TSD7"/>
<feature type="domain" description="Flagellar protein FlgJ N-terminal" evidence="1">
    <location>
        <begin position="59"/>
        <end position="94"/>
    </location>
</feature>
<dbReference type="Pfam" id="PF10135">
    <property type="entry name" value="Rod-binding"/>
    <property type="match status" value="1"/>
</dbReference>
<keyword evidence="4" id="KW-1185">Reference proteome</keyword>
<evidence type="ECO:0000259" key="1">
    <source>
        <dbReference type="Pfam" id="PF10135"/>
    </source>
</evidence>
<reference evidence="3 4" key="1">
    <citation type="submission" date="2021-07" db="EMBL/GenBank/DDBJ databases">
        <title>Karlodiniumbacter phycospheric gen. nov., sp. nov., a phycosphere bacterium isolated from karlodinium veneficum.</title>
        <authorList>
            <person name="Peng Y."/>
            <person name="Jiang L."/>
            <person name="Lee J."/>
        </authorList>
    </citation>
    <scope>NUCLEOTIDE SEQUENCE</scope>
    <source>
        <strain evidence="3 4">N5</strain>
    </source>
</reference>
<dbReference type="EMBL" id="JAIMBW010000001">
    <property type="protein sequence ID" value="MBY4894078.1"/>
    <property type="molecule type" value="Genomic_DNA"/>
</dbReference>
<name>A0A975TSD7_9RHOB</name>
<sequence length="105" mass="11391">MRETLMTTPILSATLRPDGPLPSHDRHAQMREVAEDLEAAFLAEMLKHAGFGEARDHESFGGGIGEEQFSSMLRDEHSRALSAIGGIGLAESIFDSLVRRAEAGQ</sequence>
<dbReference type="Proteomes" id="UP000693972">
    <property type="component" value="Unassembled WGS sequence"/>
</dbReference>
<evidence type="ECO:0000313" key="2">
    <source>
        <dbReference type="EMBL" id="MBY4894078.1"/>
    </source>
</evidence>
<evidence type="ECO:0000313" key="4">
    <source>
        <dbReference type="Proteomes" id="UP000693972"/>
    </source>
</evidence>
<accession>A0A975TSD7</accession>
<gene>
    <name evidence="2" type="ORF">KUL25_15065</name>
    <name evidence="3" type="ORF">KUL25_15070</name>
</gene>
<protein>
    <submittedName>
        <fullName evidence="3">Rod-binding protein</fullName>
    </submittedName>
</protein>
<dbReference type="InterPro" id="IPR019301">
    <property type="entry name" value="Flagellar_prot_FlgJ_N"/>
</dbReference>
<evidence type="ECO:0000313" key="3">
    <source>
        <dbReference type="EMBL" id="QXL86763.1"/>
    </source>
</evidence>